<name>X0RYD2_9ZZZZ</name>
<dbReference type="AlphaFoldDB" id="X0RYD2"/>
<proteinExistence type="predicted"/>
<protein>
    <submittedName>
        <fullName evidence="2">Uncharacterized protein</fullName>
    </submittedName>
</protein>
<dbReference type="EMBL" id="BARS01008915">
    <property type="protein sequence ID" value="GAF67961.1"/>
    <property type="molecule type" value="Genomic_DNA"/>
</dbReference>
<comment type="caution">
    <text evidence="2">The sequence shown here is derived from an EMBL/GenBank/DDBJ whole genome shotgun (WGS) entry which is preliminary data.</text>
</comment>
<feature type="region of interest" description="Disordered" evidence="1">
    <location>
        <begin position="1"/>
        <end position="42"/>
    </location>
</feature>
<evidence type="ECO:0000256" key="1">
    <source>
        <dbReference type="SAM" id="MobiDB-lite"/>
    </source>
</evidence>
<evidence type="ECO:0000313" key="2">
    <source>
        <dbReference type="EMBL" id="GAF67961.1"/>
    </source>
</evidence>
<reference evidence="2" key="1">
    <citation type="journal article" date="2014" name="Front. Microbiol.">
        <title>High frequency of phylogenetically diverse reductive dehalogenase-homologous genes in deep subseafloor sedimentary metagenomes.</title>
        <authorList>
            <person name="Kawai M."/>
            <person name="Futagami T."/>
            <person name="Toyoda A."/>
            <person name="Takaki Y."/>
            <person name="Nishi S."/>
            <person name="Hori S."/>
            <person name="Arai W."/>
            <person name="Tsubouchi T."/>
            <person name="Morono Y."/>
            <person name="Uchiyama I."/>
            <person name="Ito T."/>
            <person name="Fujiyama A."/>
            <person name="Inagaki F."/>
            <person name="Takami H."/>
        </authorList>
    </citation>
    <scope>NUCLEOTIDE SEQUENCE</scope>
    <source>
        <strain evidence="2">Expedition CK06-06</strain>
    </source>
</reference>
<feature type="compositionally biased region" description="Basic residues" evidence="1">
    <location>
        <begin position="27"/>
        <end position="42"/>
    </location>
</feature>
<accession>X0RYD2</accession>
<sequence length="69" mass="7851">MDIVVGGTSSVKMDLSEEKATLPAGKKVARKDRRKNKRDRRRSVREGILVSLSVDNDRRVLRDRRKASS</sequence>
<gene>
    <name evidence="2" type="ORF">S01H1_16884</name>
</gene>
<organism evidence="2">
    <name type="scientific">marine sediment metagenome</name>
    <dbReference type="NCBI Taxonomy" id="412755"/>
    <lineage>
        <taxon>unclassified sequences</taxon>
        <taxon>metagenomes</taxon>
        <taxon>ecological metagenomes</taxon>
    </lineage>
</organism>